<dbReference type="InterPro" id="IPR033134">
    <property type="entry name" value="Asp/Glu_racemase_AS_2"/>
</dbReference>
<evidence type="ECO:0000256" key="3">
    <source>
        <dbReference type="ARBA" id="ARBA00022960"/>
    </source>
</evidence>
<keyword evidence="6 7" id="KW-0961">Cell wall biogenesis/degradation</keyword>
<comment type="function">
    <text evidence="7">Provides the (R)-glutamate required for cell wall biosynthesis.</text>
</comment>
<dbReference type="GO" id="GO:0008881">
    <property type="term" value="F:glutamate racemase activity"/>
    <property type="evidence" value="ECO:0007669"/>
    <property type="project" value="UniProtKB-UniRule"/>
</dbReference>
<evidence type="ECO:0000256" key="1">
    <source>
        <dbReference type="ARBA" id="ARBA00001602"/>
    </source>
</evidence>
<sequence>MAGPVLIFDSGMGGLSVARALREHYPQAAFCYACDNAWLPYGVREDSTLTARIVRVCRAVVSTCQPSVLVVACNTASTLALEQLRAELTIPVVGTVPAIKPAAAVSQSRHIGLLATTATVRRPYTQQLIDNFAQDCRITRVAADALVIEAEALIGGAKPNAKRLAAALAPLWQAVHADVPLDTVVLGCTHFPLLKPWLEASAPVPLNWVDSGDAIARRVGQVTNTLVSNHHDGRCFTTAPTASLQAGLAAYGFFAPHCLSLDDVFSGDLPLEN</sequence>
<dbReference type="GO" id="GO:0008360">
    <property type="term" value="P:regulation of cell shape"/>
    <property type="evidence" value="ECO:0007669"/>
    <property type="project" value="UniProtKB-KW"/>
</dbReference>
<feature type="active site" description="Proton donor/acceptor" evidence="7">
    <location>
        <position position="188"/>
    </location>
</feature>
<feature type="binding site" evidence="7">
    <location>
        <begin position="189"/>
        <end position="190"/>
    </location>
    <ligand>
        <name>substrate</name>
    </ligand>
</feature>
<evidence type="ECO:0000256" key="5">
    <source>
        <dbReference type="ARBA" id="ARBA00023235"/>
    </source>
</evidence>
<feature type="active site" description="Proton donor/acceptor" evidence="7">
    <location>
        <position position="73"/>
    </location>
</feature>
<comment type="similarity">
    <text evidence="7">Belongs to the aspartate/glutamate racemases family.</text>
</comment>
<dbReference type="InterPro" id="IPR001920">
    <property type="entry name" value="Asp/Glu_race"/>
</dbReference>
<dbReference type="Pfam" id="PF01177">
    <property type="entry name" value="Asp_Glu_race"/>
    <property type="match status" value="1"/>
</dbReference>
<name>A0A7Z0LI48_9GAMM</name>
<proteinExistence type="inferred from homology"/>
<keyword evidence="3 7" id="KW-0133">Cell shape</keyword>
<feature type="binding site" evidence="7">
    <location>
        <begin position="74"/>
        <end position="75"/>
    </location>
    <ligand>
        <name>substrate</name>
    </ligand>
</feature>
<dbReference type="AlphaFoldDB" id="A0A7Z0LI48"/>
<dbReference type="PANTHER" id="PTHR21198:SF2">
    <property type="entry name" value="GLUTAMATE RACEMASE"/>
    <property type="match status" value="1"/>
</dbReference>
<gene>
    <name evidence="7" type="primary">murI</name>
    <name evidence="8" type="ORF">HZS81_01350</name>
</gene>
<evidence type="ECO:0000256" key="4">
    <source>
        <dbReference type="ARBA" id="ARBA00022984"/>
    </source>
</evidence>
<dbReference type="UniPathway" id="UPA00219"/>
<evidence type="ECO:0000256" key="6">
    <source>
        <dbReference type="ARBA" id="ARBA00023316"/>
    </source>
</evidence>
<dbReference type="PROSITE" id="PS00924">
    <property type="entry name" value="ASP_GLU_RACEMASE_2"/>
    <property type="match status" value="1"/>
</dbReference>
<organism evidence="8 9">
    <name type="scientific">Vreelandella salicampi</name>
    <dbReference type="NCBI Taxonomy" id="1449798"/>
    <lineage>
        <taxon>Bacteria</taxon>
        <taxon>Pseudomonadati</taxon>
        <taxon>Pseudomonadota</taxon>
        <taxon>Gammaproteobacteria</taxon>
        <taxon>Oceanospirillales</taxon>
        <taxon>Halomonadaceae</taxon>
        <taxon>Vreelandella</taxon>
    </lineage>
</organism>
<keyword evidence="5 7" id="KW-0413">Isomerase</keyword>
<reference evidence="8 9" key="1">
    <citation type="journal article" date="2015" name="Int. J. Syst. Evol. Microbiol.">
        <title>Halomonas salicampi sp. nov., a halotolerant and alkalitolerant bacterium isolated from a saltern soil.</title>
        <authorList>
            <person name="Lee J.C."/>
            <person name="Kim Y.S."/>
            <person name="Yun B.S."/>
            <person name="Whang K.S."/>
        </authorList>
    </citation>
    <scope>NUCLEOTIDE SEQUENCE [LARGE SCALE GENOMIC DNA]</scope>
    <source>
        <strain evidence="8 9">BH103</strain>
    </source>
</reference>
<dbReference type="InterPro" id="IPR018187">
    <property type="entry name" value="Asp/Glu_racemase_AS_1"/>
</dbReference>
<dbReference type="InterPro" id="IPR015942">
    <property type="entry name" value="Asp/Glu/hydantoin_racemase"/>
</dbReference>
<dbReference type="HAMAP" id="MF_00258">
    <property type="entry name" value="Glu_racemase"/>
    <property type="match status" value="1"/>
</dbReference>
<dbReference type="NCBIfam" id="TIGR00067">
    <property type="entry name" value="glut_race"/>
    <property type="match status" value="1"/>
</dbReference>
<keyword evidence="4 7" id="KW-0573">Peptidoglycan synthesis</keyword>
<evidence type="ECO:0000313" key="9">
    <source>
        <dbReference type="Proteomes" id="UP000586119"/>
    </source>
</evidence>
<dbReference type="RefSeq" id="WP_179928748.1">
    <property type="nucleotide sequence ID" value="NZ_JACCDF010000001.1"/>
</dbReference>
<dbReference type="PANTHER" id="PTHR21198">
    <property type="entry name" value="GLUTAMATE RACEMASE"/>
    <property type="match status" value="1"/>
</dbReference>
<evidence type="ECO:0000256" key="2">
    <source>
        <dbReference type="ARBA" id="ARBA00013090"/>
    </source>
</evidence>
<dbReference type="EMBL" id="JACCDF010000001">
    <property type="protein sequence ID" value="NYS59412.1"/>
    <property type="molecule type" value="Genomic_DNA"/>
</dbReference>
<dbReference type="PROSITE" id="PS00923">
    <property type="entry name" value="ASP_GLU_RACEMASE_1"/>
    <property type="match status" value="1"/>
</dbReference>
<evidence type="ECO:0000256" key="7">
    <source>
        <dbReference type="HAMAP-Rule" id="MF_00258"/>
    </source>
</evidence>
<comment type="pathway">
    <text evidence="7">Cell wall biogenesis; peptidoglycan biosynthesis.</text>
</comment>
<dbReference type="GO" id="GO:0009252">
    <property type="term" value="P:peptidoglycan biosynthetic process"/>
    <property type="evidence" value="ECO:0007669"/>
    <property type="project" value="UniProtKB-UniRule"/>
</dbReference>
<feature type="binding site" evidence="7">
    <location>
        <begin position="41"/>
        <end position="42"/>
    </location>
    <ligand>
        <name>substrate</name>
    </ligand>
</feature>
<dbReference type="EC" id="5.1.1.3" evidence="2 7"/>
<dbReference type="SUPFAM" id="SSF53681">
    <property type="entry name" value="Aspartate/glutamate racemase"/>
    <property type="match status" value="2"/>
</dbReference>
<feature type="binding site" evidence="7">
    <location>
        <begin position="9"/>
        <end position="10"/>
    </location>
    <ligand>
        <name>substrate</name>
    </ligand>
</feature>
<evidence type="ECO:0000313" key="8">
    <source>
        <dbReference type="EMBL" id="NYS59412.1"/>
    </source>
</evidence>
<dbReference type="GO" id="GO:0071555">
    <property type="term" value="P:cell wall organization"/>
    <property type="evidence" value="ECO:0007669"/>
    <property type="project" value="UniProtKB-KW"/>
</dbReference>
<dbReference type="Gene3D" id="3.40.50.1860">
    <property type="match status" value="2"/>
</dbReference>
<dbReference type="Proteomes" id="UP000586119">
    <property type="component" value="Unassembled WGS sequence"/>
</dbReference>
<comment type="caution">
    <text evidence="8">The sequence shown here is derived from an EMBL/GenBank/DDBJ whole genome shotgun (WGS) entry which is preliminary data.</text>
</comment>
<dbReference type="InterPro" id="IPR004391">
    <property type="entry name" value="Glu_race"/>
</dbReference>
<comment type="catalytic activity">
    <reaction evidence="1 7">
        <text>L-glutamate = D-glutamate</text>
        <dbReference type="Rhea" id="RHEA:12813"/>
        <dbReference type="ChEBI" id="CHEBI:29985"/>
        <dbReference type="ChEBI" id="CHEBI:29986"/>
        <dbReference type="EC" id="5.1.1.3"/>
    </reaction>
</comment>
<protein>
    <recommendedName>
        <fullName evidence="2 7">Glutamate racemase</fullName>
        <ecNumber evidence="2 7">5.1.1.3</ecNumber>
    </recommendedName>
</protein>
<keyword evidence="9" id="KW-1185">Reference proteome</keyword>
<accession>A0A7Z0LI48</accession>